<evidence type="ECO:0000313" key="5">
    <source>
        <dbReference type="Proteomes" id="UP000280073"/>
    </source>
</evidence>
<sequence>MKLFRCSSLHKLVGDPKTKGSVLSDTAKTEIRTIVKEDLTTFKSFKGNQYTAKGNALEEIAISLSGKIRFRQYVKHEGRLENELITGECDILDLNNKLIIDTKCTWDIGTHPFFKDEAEEKAKKAGYDWQMQGYMWLYDCEQAMVDFWLFPCPIELTNDWDDREQLIDLVERIDLRERLTTVTYKRDEAMIQKFKDKIPHAQEYYAKLYQERIKAKVAA</sequence>
<dbReference type="PATRIC" id="fig|470.1345.peg.703"/>
<evidence type="ECO:0000313" key="3">
    <source>
        <dbReference type="EMBL" id="RSR64411.1"/>
    </source>
</evidence>
<dbReference type="InterPro" id="IPR011604">
    <property type="entry name" value="PDDEXK-like_dom_sf"/>
</dbReference>
<dbReference type="Gene3D" id="3.90.320.10">
    <property type="match status" value="1"/>
</dbReference>
<name>A0A0D5YFH0_ACIBA</name>
<dbReference type="Proteomes" id="UP000032746">
    <property type="component" value="Chromosome"/>
</dbReference>
<reference evidence="4" key="2">
    <citation type="submission" date="2015-03" db="EMBL/GenBank/DDBJ databases">
        <authorList>
            <person name="Gallagher L.A."/>
            <person name="Hayden H.S."/>
            <person name="Weiss E.J."/>
            <person name="Hager K.R."/>
            <person name="Ramage E."/>
            <person name="Radey M.R."/>
            <person name="Bydalek R."/>
            <person name="Manoil C."/>
            <person name="Miller S.I."/>
            <person name="Brittnacher M.J."/>
        </authorList>
    </citation>
    <scope>NUCLEOTIDE SEQUENCE [LARGE SCALE GENOMIC DNA]</scope>
    <source>
        <strain evidence="4">AB5075-UW</strain>
    </source>
</reference>
<dbReference type="SUPFAM" id="SSF52980">
    <property type="entry name" value="Restriction endonuclease-like"/>
    <property type="match status" value="1"/>
</dbReference>
<reference evidence="1 4" key="1">
    <citation type="journal article" date="2015" name="J. Bacteriol.">
        <title>Resources for Genetic and Genomic Analysis of Emerging Pathogen Acinetobacter baumannii.</title>
        <authorList>
            <person name="Gallagher L.A."/>
            <person name="Ramage E."/>
            <person name="Weiss E.J."/>
            <person name="Radey M."/>
            <person name="Hayden H.S."/>
            <person name="Held K.G."/>
            <person name="Huse H.K."/>
            <person name="Zurawski D.V."/>
            <person name="Brittnacher M.J."/>
            <person name="Manoil C."/>
        </authorList>
    </citation>
    <scope>NUCLEOTIDE SEQUENCE [LARGE SCALE GENOMIC DNA]</scope>
    <source>
        <strain evidence="1 4">AB5075-UW</strain>
    </source>
</reference>
<reference evidence="3 5" key="3">
    <citation type="submission" date="2018-10" db="EMBL/GenBank/DDBJ databases">
        <title>GWAS and RNA-Seq identify cryptic mechanisms of antimicrobial resistance in Acinetobacter baumannii.</title>
        <authorList>
            <person name="Sahl J.W."/>
        </authorList>
    </citation>
    <scope>NUCLEOTIDE SEQUENCE [LARGE SCALE GENOMIC DNA]</scope>
    <source>
        <strain evidence="3 5">TG28175</strain>
    </source>
</reference>
<evidence type="ECO:0000313" key="4">
    <source>
        <dbReference type="Proteomes" id="UP000032746"/>
    </source>
</evidence>
<dbReference type="EMBL" id="CP008706">
    <property type="protein sequence ID" value="AKA30501.1"/>
    <property type="molecule type" value="Genomic_DNA"/>
</dbReference>
<dbReference type="AlphaFoldDB" id="A0A0D5YFH0"/>
<reference evidence="2" key="4">
    <citation type="submission" date="2020-08" db="EMBL/GenBank/DDBJ databases">
        <title>Diversity of carbapenem-resistant Acinetobacter baumannii and bacteriophage-mediated spread of the Oxa23 carbapenemase.</title>
        <authorList>
            <person name="Abouelfetouh A."/>
            <person name="Mattock J."/>
            <person name="Turner D."/>
            <person name="Li E."/>
            <person name="Evans B.A."/>
        </authorList>
    </citation>
    <scope>NUCLEOTIDE SEQUENCE</scope>
    <source>
        <strain evidence="2">A86</strain>
    </source>
</reference>
<dbReference type="EMBL" id="RFDI01000001">
    <property type="protein sequence ID" value="RSR64411.1"/>
    <property type="molecule type" value="Genomic_DNA"/>
</dbReference>
<organism evidence="1 4">
    <name type="scientific">Acinetobacter baumannii</name>
    <dbReference type="NCBI Taxonomy" id="470"/>
    <lineage>
        <taxon>Bacteria</taxon>
        <taxon>Pseudomonadati</taxon>
        <taxon>Pseudomonadota</taxon>
        <taxon>Gammaproteobacteria</taxon>
        <taxon>Moraxellales</taxon>
        <taxon>Moraxellaceae</taxon>
        <taxon>Acinetobacter</taxon>
        <taxon>Acinetobacter calcoaceticus/baumannii complex</taxon>
    </lineage>
</organism>
<evidence type="ECO:0000313" key="2">
    <source>
        <dbReference type="EMBL" id="MBD0221836.1"/>
    </source>
</evidence>
<evidence type="ECO:0000313" key="1">
    <source>
        <dbReference type="EMBL" id="AKA30501.1"/>
    </source>
</evidence>
<gene>
    <name evidence="1" type="ORF">ABUW_0738</name>
    <name evidence="3" type="ORF">EA686_00045</name>
    <name evidence="2" type="ORF">IAG11_18345</name>
</gene>
<dbReference type="RefSeq" id="WP_000765548.1">
    <property type="nucleotide sequence ID" value="NZ_CACRXQ010000017.1"/>
</dbReference>
<dbReference type="OrthoDB" id="6711820at2"/>
<accession>A0A0D5YFH0</accession>
<evidence type="ECO:0008006" key="6">
    <source>
        <dbReference type="Google" id="ProtNLM"/>
    </source>
</evidence>
<dbReference type="Proteomes" id="UP000634608">
    <property type="component" value="Unassembled WGS sequence"/>
</dbReference>
<protein>
    <recommendedName>
        <fullName evidence="6">Translocation protein TolB</fullName>
    </recommendedName>
</protein>
<dbReference type="EMBL" id="JACSVK010000089">
    <property type="protein sequence ID" value="MBD0221836.1"/>
    <property type="molecule type" value="Genomic_DNA"/>
</dbReference>
<proteinExistence type="predicted"/>
<dbReference type="InterPro" id="IPR011335">
    <property type="entry name" value="Restrct_endonuc-II-like"/>
</dbReference>
<dbReference type="Proteomes" id="UP000280073">
    <property type="component" value="Unassembled WGS sequence"/>
</dbReference>